<reference evidence="2 3" key="1">
    <citation type="submission" date="2023-08" db="EMBL/GenBank/DDBJ databases">
        <title>Draft genome sequence of Thermococcus waiotapuensis WT1T, a thermophilic sulphur-dependent archaeon from order Thermococcales.</title>
        <authorList>
            <person name="Manners S.H."/>
            <person name="Carere C.R."/>
            <person name="Dhami M.K."/>
            <person name="Dobson R.C.J."/>
            <person name="Stott M.B."/>
        </authorList>
    </citation>
    <scope>NUCLEOTIDE SEQUENCE [LARGE SCALE GENOMIC DNA]</scope>
    <source>
        <strain evidence="2 3">WT1</strain>
    </source>
</reference>
<name>A0AAE4NU89_9EURY</name>
<evidence type="ECO:0000313" key="3">
    <source>
        <dbReference type="Proteomes" id="UP001245683"/>
    </source>
</evidence>
<proteinExistence type="predicted"/>
<organism evidence="2 3">
    <name type="scientific">Thermococcus waiotapuensis</name>
    <dbReference type="NCBI Taxonomy" id="90909"/>
    <lineage>
        <taxon>Archaea</taxon>
        <taxon>Methanobacteriati</taxon>
        <taxon>Methanobacteriota</taxon>
        <taxon>Thermococci</taxon>
        <taxon>Thermococcales</taxon>
        <taxon>Thermococcaceae</taxon>
        <taxon>Thermococcus</taxon>
    </lineage>
</organism>
<sequence>MERSDFRGCLKLLVLKILAERPMHGYGIMVELERTYGIPHPSPGTVYPMLNSLRRAGLIEFAGEGKRDKRLYRATEKGKEYLREHEAELKRAEELTYRFREFARLGGREPLEVMKEVFNSLDTLTEEQKEALAGEFGEFTRRVRLILLGRVERGEGSE</sequence>
<dbReference type="PANTHER" id="PTHR43252:SF5">
    <property type="entry name" value="TRANSCRIPTIONAL REGULATOR, PADR-LIKE FAMILY"/>
    <property type="match status" value="1"/>
</dbReference>
<dbReference type="Gene3D" id="1.10.10.10">
    <property type="entry name" value="Winged helix-like DNA-binding domain superfamily/Winged helix DNA-binding domain"/>
    <property type="match status" value="1"/>
</dbReference>
<evidence type="ECO:0000313" key="2">
    <source>
        <dbReference type="EMBL" id="MDV3103735.1"/>
    </source>
</evidence>
<dbReference type="PANTHER" id="PTHR43252">
    <property type="entry name" value="TRANSCRIPTIONAL REGULATOR YQJI"/>
    <property type="match status" value="1"/>
</dbReference>
<dbReference type="EMBL" id="JAVDZE010000001">
    <property type="protein sequence ID" value="MDV3103735.1"/>
    <property type="molecule type" value="Genomic_DNA"/>
</dbReference>
<dbReference type="Pfam" id="PF03551">
    <property type="entry name" value="PadR"/>
    <property type="match status" value="1"/>
</dbReference>
<dbReference type="AlphaFoldDB" id="A0AAE4NU89"/>
<feature type="domain" description="Transcription regulator PadR N-terminal" evidence="1">
    <location>
        <begin position="14"/>
        <end position="84"/>
    </location>
</feature>
<dbReference type="Proteomes" id="UP001245683">
    <property type="component" value="Unassembled WGS sequence"/>
</dbReference>
<dbReference type="SUPFAM" id="SSF46785">
    <property type="entry name" value="Winged helix' DNA-binding domain"/>
    <property type="match status" value="1"/>
</dbReference>
<evidence type="ECO:0000259" key="1">
    <source>
        <dbReference type="Pfam" id="PF03551"/>
    </source>
</evidence>
<keyword evidence="3" id="KW-1185">Reference proteome</keyword>
<comment type="caution">
    <text evidence="2">The sequence shown here is derived from an EMBL/GenBank/DDBJ whole genome shotgun (WGS) entry which is preliminary data.</text>
</comment>
<dbReference type="InterPro" id="IPR036388">
    <property type="entry name" value="WH-like_DNA-bd_sf"/>
</dbReference>
<dbReference type="InterPro" id="IPR005149">
    <property type="entry name" value="Tscrpt_reg_PadR_N"/>
</dbReference>
<gene>
    <name evidence="2" type="ORF">RBI02_04135</name>
</gene>
<dbReference type="InterPro" id="IPR036390">
    <property type="entry name" value="WH_DNA-bd_sf"/>
</dbReference>
<protein>
    <submittedName>
        <fullName evidence="2">PadR family transcriptional regulator</fullName>
    </submittedName>
</protein>
<accession>A0AAE4NU89</accession>
<dbReference type="RefSeq" id="WP_315340743.1">
    <property type="nucleotide sequence ID" value="NZ_JAVDZE010000001.1"/>
</dbReference>